<evidence type="ECO:0000256" key="7">
    <source>
        <dbReference type="ARBA" id="ARBA00022694"/>
    </source>
</evidence>
<dbReference type="EMBL" id="CP146203">
    <property type="protein sequence ID" value="XBH20487.1"/>
    <property type="molecule type" value="Genomic_DNA"/>
</dbReference>
<evidence type="ECO:0000256" key="14">
    <source>
        <dbReference type="ARBA" id="ARBA00066879"/>
    </source>
</evidence>
<feature type="compositionally biased region" description="Polar residues" evidence="16">
    <location>
        <begin position="275"/>
        <end position="284"/>
    </location>
</feature>
<accession>A0AAU7DT56</accession>
<sequence>MTPSNESQQDSATTDSTAASSSAPAGKTPRRRVTRVAAAPTIKPVTFLTAEPVTTTAATLQAVETAEQAAPAGQPAPRRSRRATTAAGAPKTTGAVETSTAPQESSVAKDQAPVEKKLPVLDLPEPKNAPKKNTRAGRGVKQPLADLDVFAEVAALTGKKVAAPQTSAKAPEAPAAPSAVDLVINLDEVAQEHEAQVAKAGRSRSPQRNAKSSRGTDKKAATQTADVPAQETASAASESDSAQEKTVAPEKTTEPRRRGRGRANQVFLDPRASANDRSPAQTPQKPRLATTALLFQAPDLSAAVVPAAPVAAPIVAEEETVTEAPRTQRTERTERSNQRGRGRDNNRHSRVKDEAVTEEDTPQDSVEQEESVDAAVAAPDQTDSGVSAQDESSAQETSEDESTDSSDNDSDNDSDATPRRRRRRGGRGRGNRHSTDNGDNEESDDSGDTTQAADSEVTASADAEEPNDSDDSDDQDNGDSDEEYSSSRRRRRRRRGTRTGEDEQTGSTRTRSRSTSSDEVTPLKGSTRLEAKRQRRREGRDAGRRRTIITEAEFLARRESVERSMIVRERDGRTQIAVLEDGVLVEHYVSQQQQASMAGNVYLGRVQNVLPSMEAAFIDVGKGRNAVLYAGEVNWDAAGLDGQPRRIEEALKSGDQVLVQVTKDPIGHKGARLTSQVTLAGRYLVYVPGGGMTGISRKLPDTERARLKRILKEIVPEGAGVIVRTAAEGASEEELKSDVARLQTQWQNIEKKAKTASAPSLLQGEPDLAIRVVRDIFNDDFTSLQVQGNNAWTEISSYVQELAPDLADRVTHWVSEKDIFAQARVDEQLAKGMDRKVWLPSGGSLVIDRTEAMTVIDVNTGKFTGAGGTLEETVTRNNLESAEEIVRQLRLRDIGGIIVIDFIDMVLESNRDLVLRRLVECLGRDRTKHQVAEVTSLGLVQMTRKRVGQGLVEAFSTTCEHCNGRGFIVHEEPNERQGAQGAQNAPAQDHNESKRSKRKRNQKESASSATDSDAVAQLDGDTQSRESVKATLATIAAAAVSSHEEGSSKQDSGEADNGKSAKTDSAQKSPVVPEPAQAAFGQAASEPAGNGSVPEEVVAGVVKTGVVQRRDTSAEAASESVHAETLFDAPEASESADSAPAKPARKGRSRRATGGGKTSAKVDGSEGKAPVGIMVIPAATAEAAVTTPVVAVTESADEAQTGAATKAEPKTKQAAKAKSGAKAATGTKAQSGTKAEPKAKTEPKAKASTKSEPKAKAAAKADAAVKAKAEPKAKTTRAKSAAKTKAPKESVLSDVVADAAATAAAAPTAGISPESGAKGGTEGNAIG</sequence>
<feature type="compositionally biased region" description="Acidic residues" evidence="16">
    <location>
        <begin position="397"/>
        <end position="414"/>
    </location>
</feature>
<organism evidence="18">
    <name type="scientific">Jonesiaceae bacterium BS-20</name>
    <dbReference type="NCBI Taxonomy" id="3120821"/>
    <lineage>
        <taxon>Bacteria</taxon>
        <taxon>Bacillati</taxon>
        <taxon>Actinomycetota</taxon>
        <taxon>Actinomycetes</taxon>
        <taxon>Micrococcales</taxon>
        <taxon>Jonesiaceae</taxon>
    </lineage>
</organism>
<evidence type="ECO:0000259" key="17">
    <source>
        <dbReference type="PROSITE" id="PS50126"/>
    </source>
</evidence>
<feature type="compositionally biased region" description="Low complexity" evidence="16">
    <location>
        <begin position="1114"/>
        <end position="1142"/>
    </location>
</feature>
<dbReference type="GO" id="GO:0008033">
    <property type="term" value="P:tRNA processing"/>
    <property type="evidence" value="ECO:0007669"/>
    <property type="project" value="UniProtKB-KW"/>
</dbReference>
<feature type="region of interest" description="Disordered" evidence="16">
    <location>
        <begin position="1"/>
        <end position="143"/>
    </location>
</feature>
<evidence type="ECO:0000256" key="5">
    <source>
        <dbReference type="ARBA" id="ARBA00022490"/>
    </source>
</evidence>
<dbReference type="GO" id="GO:0006397">
    <property type="term" value="P:mRNA processing"/>
    <property type="evidence" value="ECO:0007669"/>
    <property type="project" value="UniProtKB-KW"/>
</dbReference>
<proteinExistence type="inferred from homology"/>
<dbReference type="PANTHER" id="PTHR30001:SF0">
    <property type="entry name" value="RIBONUCLEASE G"/>
    <property type="match status" value="1"/>
</dbReference>
<evidence type="ECO:0000256" key="2">
    <source>
        <dbReference type="ARBA" id="ARBA00001947"/>
    </source>
</evidence>
<keyword evidence="10" id="KW-0862">Zinc</keyword>
<evidence type="ECO:0000256" key="15">
    <source>
        <dbReference type="ARBA" id="ARBA00072999"/>
    </source>
</evidence>
<evidence type="ECO:0000256" key="13">
    <source>
        <dbReference type="ARBA" id="ARBA00050524"/>
    </source>
</evidence>
<feature type="compositionally biased region" description="Basic residues" evidence="16">
    <location>
        <begin position="419"/>
        <end position="432"/>
    </location>
</feature>
<dbReference type="Gene3D" id="2.40.50.140">
    <property type="entry name" value="Nucleic acid-binding proteins"/>
    <property type="match status" value="1"/>
</dbReference>
<dbReference type="InterPro" id="IPR019307">
    <property type="entry name" value="RNA-bd_AU-1/RNase_E/G"/>
</dbReference>
<feature type="compositionally biased region" description="Low complexity" evidence="16">
    <location>
        <begin position="7"/>
        <end position="23"/>
    </location>
</feature>
<keyword evidence="6" id="KW-0507">mRNA processing</keyword>
<dbReference type="PANTHER" id="PTHR30001">
    <property type="entry name" value="RIBONUCLEASE"/>
    <property type="match status" value="1"/>
</dbReference>
<feature type="compositionally biased region" description="Polar residues" evidence="16">
    <location>
        <begin position="204"/>
        <end position="213"/>
    </location>
</feature>
<dbReference type="GO" id="GO:0046872">
    <property type="term" value="F:metal ion binding"/>
    <property type="evidence" value="ECO:0007669"/>
    <property type="project" value="UniProtKB-KW"/>
</dbReference>
<evidence type="ECO:0000256" key="10">
    <source>
        <dbReference type="ARBA" id="ARBA00022833"/>
    </source>
</evidence>
<dbReference type="InterPro" id="IPR004659">
    <property type="entry name" value="RNase_E/G"/>
</dbReference>
<dbReference type="SMART" id="SM00316">
    <property type="entry name" value="S1"/>
    <property type="match status" value="1"/>
</dbReference>
<evidence type="ECO:0000256" key="12">
    <source>
        <dbReference type="ARBA" id="ARBA00022884"/>
    </source>
</evidence>
<feature type="region of interest" description="Disordered" evidence="16">
    <location>
        <begin position="1109"/>
        <end position="1169"/>
    </location>
</feature>
<evidence type="ECO:0000313" key="18">
    <source>
        <dbReference type="EMBL" id="XBH20487.1"/>
    </source>
</evidence>
<keyword evidence="5" id="KW-0963">Cytoplasm</keyword>
<dbReference type="Pfam" id="PF10150">
    <property type="entry name" value="RNase_E_G"/>
    <property type="match status" value="1"/>
</dbReference>
<dbReference type="EC" id="3.1.26.12" evidence="14"/>
<dbReference type="InterPro" id="IPR012340">
    <property type="entry name" value="NA-bd_OB-fold"/>
</dbReference>
<comment type="similarity">
    <text evidence="4">Belongs to the RNase E/G family.</text>
</comment>
<keyword evidence="12" id="KW-0694">RNA-binding</keyword>
<dbReference type="PROSITE" id="PS50126">
    <property type="entry name" value="S1"/>
    <property type="match status" value="1"/>
</dbReference>
<feature type="compositionally biased region" description="Low complexity" evidence="16">
    <location>
        <begin position="229"/>
        <end position="240"/>
    </location>
</feature>
<feature type="region of interest" description="Disordered" evidence="16">
    <location>
        <begin position="1039"/>
        <end position="1096"/>
    </location>
</feature>
<feature type="compositionally biased region" description="Low complexity" evidence="16">
    <location>
        <begin position="507"/>
        <end position="517"/>
    </location>
</feature>
<comment type="catalytic activity">
    <reaction evidence="13">
        <text>Endonucleolytic cleavage of single-stranded RNA in A- and U-rich regions.</text>
        <dbReference type="EC" id="3.1.26.12"/>
    </reaction>
</comment>
<feature type="compositionally biased region" description="Basic and acidic residues" evidence="16">
    <location>
        <begin position="1042"/>
        <end position="1062"/>
    </location>
</feature>
<feature type="region of interest" description="Disordered" evidence="16">
    <location>
        <begin position="192"/>
        <end position="290"/>
    </location>
</feature>
<feature type="compositionally biased region" description="Acidic residues" evidence="16">
    <location>
        <begin position="462"/>
        <end position="484"/>
    </location>
</feature>
<feature type="compositionally biased region" description="Basic and acidic residues" evidence="16">
    <location>
        <begin position="1263"/>
        <end position="1273"/>
    </location>
</feature>
<feature type="compositionally biased region" description="Low complexity" evidence="16">
    <location>
        <begin position="977"/>
        <end position="988"/>
    </location>
</feature>
<evidence type="ECO:0000256" key="3">
    <source>
        <dbReference type="ARBA" id="ARBA00004496"/>
    </source>
</evidence>
<feature type="compositionally biased region" description="Low complexity" evidence="16">
    <location>
        <begin position="1005"/>
        <end position="1016"/>
    </location>
</feature>
<reference evidence="18" key="1">
    <citation type="submission" date="2024-02" db="EMBL/GenBank/DDBJ databases">
        <title>Tomenella chthoni gen. nov. sp. nov., a member of the family Jonesiaceae isolated from bat guano.</title>
        <authorList>
            <person name="Miller S.L."/>
            <person name="King J."/>
            <person name="Sankaranarayanan K."/>
            <person name="Lawson P.A."/>
        </authorList>
    </citation>
    <scope>NUCLEOTIDE SEQUENCE</scope>
    <source>
        <strain evidence="18">BS-20</strain>
    </source>
</reference>
<feature type="region of interest" description="Disordered" evidence="16">
    <location>
        <begin position="1196"/>
        <end position="1327"/>
    </location>
</feature>
<dbReference type="NCBIfam" id="TIGR00757">
    <property type="entry name" value="RNaseEG"/>
    <property type="match status" value="1"/>
</dbReference>
<evidence type="ECO:0000256" key="1">
    <source>
        <dbReference type="ARBA" id="ARBA00001946"/>
    </source>
</evidence>
<dbReference type="FunFam" id="2.40.50.140:FF:000066">
    <property type="entry name" value="Ribonuclease E"/>
    <property type="match status" value="1"/>
</dbReference>
<feature type="region of interest" description="Disordered" evidence="16">
    <location>
        <begin position="312"/>
        <end position="544"/>
    </location>
</feature>
<name>A0AAU7DT56_9MICO</name>
<feature type="compositionally biased region" description="Basic and acidic residues" evidence="16">
    <location>
        <begin position="247"/>
        <end position="256"/>
    </location>
</feature>
<feature type="compositionally biased region" description="Polar residues" evidence="16">
    <location>
        <begin position="96"/>
        <end position="108"/>
    </location>
</feature>
<comment type="subcellular location">
    <subcellularLocation>
        <location evidence="3">Cytoplasm</location>
    </subcellularLocation>
</comment>
<feature type="compositionally biased region" description="Low complexity" evidence="16">
    <location>
        <begin position="387"/>
        <end position="396"/>
    </location>
</feature>
<gene>
    <name evidence="18" type="ORF">V5R04_09545</name>
</gene>
<evidence type="ECO:0000256" key="8">
    <source>
        <dbReference type="ARBA" id="ARBA00022723"/>
    </source>
</evidence>
<feature type="region of interest" description="Disordered" evidence="16">
    <location>
        <begin position="974"/>
        <end position="1025"/>
    </location>
</feature>
<feature type="compositionally biased region" description="Low complexity" evidence="16">
    <location>
        <begin position="1212"/>
        <end position="1234"/>
    </location>
</feature>
<keyword evidence="9" id="KW-0378">Hydrolase</keyword>
<comment type="cofactor">
    <cofactor evidence="1">
        <name>Mg(2+)</name>
        <dbReference type="ChEBI" id="CHEBI:18420"/>
    </cofactor>
</comment>
<keyword evidence="11" id="KW-0460">Magnesium</keyword>
<protein>
    <recommendedName>
        <fullName evidence="15">Ribonuclease E</fullName>
        <ecNumber evidence="14">3.1.26.12</ecNumber>
    </recommendedName>
</protein>
<feature type="compositionally biased region" description="Acidic residues" evidence="16">
    <location>
        <begin position="438"/>
        <end position="447"/>
    </location>
</feature>
<keyword evidence="7" id="KW-0819">tRNA processing</keyword>
<dbReference type="CDD" id="cd04453">
    <property type="entry name" value="S1_RNase_E"/>
    <property type="match status" value="1"/>
</dbReference>
<feature type="compositionally biased region" description="Low complexity" evidence="16">
    <location>
        <begin position="1294"/>
        <end position="1309"/>
    </location>
</feature>
<evidence type="ECO:0000256" key="9">
    <source>
        <dbReference type="ARBA" id="ARBA00022801"/>
    </source>
</evidence>
<dbReference type="SUPFAM" id="SSF50249">
    <property type="entry name" value="Nucleic acid-binding proteins"/>
    <property type="match status" value="1"/>
</dbReference>
<feature type="domain" description="S1 motif" evidence="17">
    <location>
        <begin position="599"/>
        <end position="682"/>
    </location>
</feature>
<dbReference type="GO" id="GO:0003723">
    <property type="term" value="F:RNA binding"/>
    <property type="evidence" value="ECO:0007669"/>
    <property type="project" value="UniProtKB-KW"/>
</dbReference>
<comment type="cofactor">
    <cofactor evidence="2">
        <name>Zn(2+)</name>
        <dbReference type="ChEBI" id="CHEBI:29105"/>
    </cofactor>
</comment>
<dbReference type="GO" id="GO:0006364">
    <property type="term" value="P:rRNA processing"/>
    <property type="evidence" value="ECO:0007669"/>
    <property type="project" value="TreeGrafter"/>
</dbReference>
<feature type="compositionally biased region" description="Gly residues" evidence="16">
    <location>
        <begin position="1317"/>
        <end position="1327"/>
    </location>
</feature>
<feature type="compositionally biased region" description="Acidic residues" evidence="16">
    <location>
        <begin position="356"/>
        <end position="372"/>
    </location>
</feature>
<evidence type="ECO:0000256" key="11">
    <source>
        <dbReference type="ARBA" id="ARBA00022842"/>
    </source>
</evidence>
<evidence type="ECO:0000256" key="16">
    <source>
        <dbReference type="SAM" id="MobiDB-lite"/>
    </source>
</evidence>
<feature type="compositionally biased region" description="Low complexity" evidence="16">
    <location>
        <begin position="66"/>
        <end position="95"/>
    </location>
</feature>
<keyword evidence="8" id="KW-0479">Metal-binding</keyword>
<feature type="compositionally biased region" description="Basic and acidic residues" evidence="16">
    <location>
        <begin position="527"/>
        <end position="544"/>
    </location>
</feature>
<feature type="compositionally biased region" description="Basic and acidic residues" evidence="16">
    <location>
        <begin position="1235"/>
        <end position="1255"/>
    </location>
</feature>
<dbReference type="GO" id="GO:0005737">
    <property type="term" value="C:cytoplasm"/>
    <property type="evidence" value="ECO:0007669"/>
    <property type="project" value="UniProtKB-SubCell"/>
</dbReference>
<dbReference type="GO" id="GO:0008995">
    <property type="term" value="F:ribonuclease E activity"/>
    <property type="evidence" value="ECO:0007669"/>
    <property type="project" value="UniProtKB-EC"/>
</dbReference>
<evidence type="ECO:0000256" key="4">
    <source>
        <dbReference type="ARBA" id="ARBA00005522"/>
    </source>
</evidence>
<feature type="compositionally biased region" description="Basic residues" evidence="16">
    <location>
        <begin position="487"/>
        <end position="497"/>
    </location>
</feature>
<feature type="compositionally biased region" description="Basic and acidic residues" evidence="16">
    <location>
        <begin position="326"/>
        <end position="355"/>
    </location>
</feature>
<evidence type="ECO:0000256" key="6">
    <source>
        <dbReference type="ARBA" id="ARBA00022664"/>
    </source>
</evidence>
<dbReference type="InterPro" id="IPR003029">
    <property type="entry name" value="S1_domain"/>
</dbReference>